<comment type="caution">
    <text evidence="4">The sequence shown here is derived from an EMBL/GenBank/DDBJ whole genome shotgun (WGS) entry which is preliminary data.</text>
</comment>
<evidence type="ECO:0000256" key="2">
    <source>
        <dbReference type="ARBA" id="ARBA00019180"/>
    </source>
</evidence>
<dbReference type="AlphaFoldDB" id="A0A024GHW9"/>
<dbReference type="Pfam" id="PF16094">
    <property type="entry name" value="PAC1"/>
    <property type="match status" value="1"/>
</dbReference>
<name>A0A024GHW9_9STRA</name>
<evidence type="ECO:0000256" key="1">
    <source>
        <dbReference type="ARBA" id="ARBA00005261"/>
    </source>
</evidence>
<reference evidence="4 5" key="1">
    <citation type="submission" date="2012-05" db="EMBL/GenBank/DDBJ databases">
        <title>Recombination and specialization in a pathogen metapopulation.</title>
        <authorList>
            <person name="Gardiner A."/>
            <person name="Kemen E."/>
            <person name="Schultz-Larsen T."/>
            <person name="MacLean D."/>
            <person name="Van Oosterhout C."/>
            <person name="Jones J.D.G."/>
        </authorList>
    </citation>
    <scope>NUCLEOTIDE SEQUENCE [LARGE SCALE GENOMIC DNA]</scope>
    <source>
        <strain evidence="4 5">Ac Nc2</strain>
    </source>
</reference>
<dbReference type="PANTHER" id="PTHR15069">
    <property type="entry name" value="PROTEASOME ASSEMBLY CHAPERONE 1"/>
    <property type="match status" value="1"/>
</dbReference>
<gene>
    <name evidence="4" type="ORF">BN9_072450</name>
</gene>
<sequence length="284" mass="31394">MAISLRFPEEAILSSRAFDVTEELDFLNEKGVPETMQSDTPKAFMRWNCQLRQAQSTKFVNSKLVAKSLLVAAPGSAQHLMQAIVTSGEWNAIGAIVVTSLLPTHIQLKDPSLTCGCTVYSSHSIHDAAFGDLIVIICAQEIPNDAMYVWLKAIQNHFQSDEILCLDSHMRTIYSTHEENLSDTAVMKMLFSSATKSGDLCSQGASFPIFQTPQFVTGVSAALLTHGEIKNRCVRLYICTHSASTTKEECVRCFLPLLLSLNLESCQHQFQALCVEEAPNLLYI</sequence>
<comment type="similarity">
    <text evidence="1">Belongs to the PSMG1 family.</text>
</comment>
<proteinExistence type="inferred from homology"/>
<dbReference type="PANTHER" id="PTHR15069:SF1">
    <property type="entry name" value="PROTEASOME ASSEMBLY CHAPERONE 1"/>
    <property type="match status" value="1"/>
</dbReference>
<dbReference type="OrthoDB" id="17536at2759"/>
<dbReference type="InterPro" id="IPR016565">
    <property type="entry name" value="Proteasome_assmbl_chp_1"/>
</dbReference>
<dbReference type="STRING" id="65357.A0A024GHW9"/>
<accession>A0A024GHW9</accession>
<keyword evidence="5" id="KW-1185">Reference proteome</keyword>
<dbReference type="EMBL" id="CAIX01000123">
    <property type="protein sequence ID" value="CCI46316.1"/>
    <property type="molecule type" value="Genomic_DNA"/>
</dbReference>
<evidence type="ECO:0000313" key="5">
    <source>
        <dbReference type="Proteomes" id="UP000053237"/>
    </source>
</evidence>
<organism evidence="4 5">
    <name type="scientific">Albugo candida</name>
    <dbReference type="NCBI Taxonomy" id="65357"/>
    <lineage>
        <taxon>Eukaryota</taxon>
        <taxon>Sar</taxon>
        <taxon>Stramenopiles</taxon>
        <taxon>Oomycota</taxon>
        <taxon>Peronosporomycetes</taxon>
        <taxon>Albuginales</taxon>
        <taxon>Albuginaceae</taxon>
        <taxon>Albugo</taxon>
    </lineage>
</organism>
<dbReference type="GO" id="GO:0005783">
    <property type="term" value="C:endoplasmic reticulum"/>
    <property type="evidence" value="ECO:0007669"/>
    <property type="project" value="InterPro"/>
</dbReference>
<dbReference type="InParanoid" id="A0A024GHW9"/>
<dbReference type="GO" id="GO:0080129">
    <property type="term" value="P:proteasome core complex assembly"/>
    <property type="evidence" value="ECO:0007669"/>
    <property type="project" value="TreeGrafter"/>
</dbReference>
<protein>
    <recommendedName>
        <fullName evidence="2">Proteasome assembly chaperone 1</fullName>
    </recommendedName>
</protein>
<evidence type="ECO:0000256" key="3">
    <source>
        <dbReference type="ARBA" id="ARBA00023186"/>
    </source>
</evidence>
<dbReference type="GO" id="GO:0070628">
    <property type="term" value="F:proteasome binding"/>
    <property type="evidence" value="ECO:0007669"/>
    <property type="project" value="TreeGrafter"/>
</dbReference>
<keyword evidence="3" id="KW-0143">Chaperone</keyword>
<dbReference type="Proteomes" id="UP000053237">
    <property type="component" value="Unassembled WGS sequence"/>
</dbReference>
<evidence type="ECO:0000313" key="4">
    <source>
        <dbReference type="EMBL" id="CCI46316.1"/>
    </source>
</evidence>